<feature type="non-terminal residue" evidence="1">
    <location>
        <position position="1"/>
    </location>
</feature>
<evidence type="ECO:0000313" key="2">
    <source>
        <dbReference type="Proteomes" id="UP001238088"/>
    </source>
</evidence>
<accession>A0ABU0AR11</accession>
<protein>
    <submittedName>
        <fullName evidence="1">Uncharacterized protein</fullName>
    </submittedName>
</protein>
<organism evidence="1 2">
    <name type="scientific">Cytobacillus purgationiresistens</name>
    <dbReference type="NCBI Taxonomy" id="863449"/>
    <lineage>
        <taxon>Bacteria</taxon>
        <taxon>Bacillati</taxon>
        <taxon>Bacillota</taxon>
        <taxon>Bacilli</taxon>
        <taxon>Bacillales</taxon>
        <taxon>Bacillaceae</taxon>
        <taxon>Cytobacillus</taxon>
    </lineage>
</organism>
<proteinExistence type="predicted"/>
<sequence length="48" mass="5469">DLVSVGKLVCDFNKKKAGIFIESSEFLAVKEHCRYNHIFADIIEKSLI</sequence>
<dbReference type="EMBL" id="JAUSUB010000046">
    <property type="protein sequence ID" value="MDQ0273655.1"/>
    <property type="molecule type" value="Genomic_DNA"/>
</dbReference>
<gene>
    <name evidence="1" type="ORF">J2S17_005587</name>
</gene>
<name>A0ABU0AR11_9BACI</name>
<keyword evidence="2" id="KW-1185">Reference proteome</keyword>
<evidence type="ECO:0000313" key="1">
    <source>
        <dbReference type="EMBL" id="MDQ0273655.1"/>
    </source>
</evidence>
<comment type="caution">
    <text evidence="1">The sequence shown here is derived from an EMBL/GenBank/DDBJ whole genome shotgun (WGS) entry which is preliminary data.</text>
</comment>
<dbReference type="Proteomes" id="UP001238088">
    <property type="component" value="Unassembled WGS sequence"/>
</dbReference>
<reference evidence="1 2" key="1">
    <citation type="submission" date="2023-07" db="EMBL/GenBank/DDBJ databases">
        <title>Genomic Encyclopedia of Type Strains, Phase IV (KMG-IV): sequencing the most valuable type-strain genomes for metagenomic binning, comparative biology and taxonomic classification.</title>
        <authorList>
            <person name="Goeker M."/>
        </authorList>
    </citation>
    <scope>NUCLEOTIDE SEQUENCE [LARGE SCALE GENOMIC DNA]</scope>
    <source>
        <strain evidence="1 2">DSM 23494</strain>
    </source>
</reference>